<organism evidence="16 17">
    <name type="scientific">human papillomavirus 97</name>
    <dbReference type="NCBI Taxonomy" id="338324"/>
    <lineage>
        <taxon>Viruses</taxon>
        <taxon>Monodnaviria</taxon>
        <taxon>Shotokuvirae</taxon>
        <taxon>Cossaviricota</taxon>
        <taxon>Papovaviricetes</taxon>
        <taxon>Zurhausenvirales</taxon>
        <taxon>Papillomaviridae</taxon>
        <taxon>Firstpapillomavirinae</taxon>
        <taxon>Alphapapillomavirus</taxon>
        <taxon>Alphapapillomavirus 7</taxon>
    </lineage>
</organism>
<comment type="PTM">
    <text evidence="12">Phosphorylated.</text>
</comment>
<feature type="region of interest" description="Disordered" evidence="13">
    <location>
        <begin position="229"/>
        <end position="250"/>
    </location>
</feature>
<dbReference type="GO" id="GO:0003677">
    <property type="term" value="F:DNA binding"/>
    <property type="evidence" value="ECO:0007669"/>
    <property type="project" value="UniProtKB-UniRule"/>
</dbReference>
<dbReference type="InterPro" id="IPR036050">
    <property type="entry name" value="Regulatory_protein_E2_N"/>
</dbReference>
<keyword evidence="12" id="KW-0832">Ubl conjugation</keyword>
<evidence type="ECO:0000256" key="2">
    <source>
        <dbReference type="ARBA" id="ARBA00007794"/>
    </source>
</evidence>
<dbReference type="GO" id="GO:0006260">
    <property type="term" value="P:DNA replication"/>
    <property type="evidence" value="ECO:0007669"/>
    <property type="project" value="UniProtKB-KW"/>
</dbReference>
<evidence type="ECO:0000256" key="13">
    <source>
        <dbReference type="SAM" id="MobiDB-lite"/>
    </source>
</evidence>
<proteinExistence type="inferred from homology"/>
<gene>
    <name evidence="12 16" type="primary">E2</name>
</gene>
<dbReference type="InterPro" id="IPR033668">
    <property type="entry name" value="Reg_prot_E2"/>
</dbReference>
<evidence type="ECO:0000256" key="6">
    <source>
        <dbReference type="ARBA" id="ARBA00022562"/>
    </source>
</evidence>
<comment type="similarity">
    <text evidence="2">Belongs to the papillomaviridae E8^E2C protein family.</text>
</comment>
<dbReference type="GO" id="GO:0003700">
    <property type="term" value="F:DNA-binding transcription factor activity"/>
    <property type="evidence" value="ECO:0007669"/>
    <property type="project" value="UniProtKB-UniRule"/>
</dbReference>
<evidence type="ECO:0000256" key="9">
    <source>
        <dbReference type="ARBA" id="ARBA00023125"/>
    </source>
</evidence>
<dbReference type="SUPFAM" id="SSF54957">
    <property type="entry name" value="Viral DNA-binding domain"/>
    <property type="match status" value="1"/>
</dbReference>
<dbReference type="InterPro" id="IPR000427">
    <property type="entry name" value="Papillomavirus_E2_C"/>
</dbReference>
<dbReference type="GO" id="GO:0042025">
    <property type="term" value="C:host cell nucleus"/>
    <property type="evidence" value="ECO:0007669"/>
    <property type="project" value="UniProtKB-SubCell"/>
</dbReference>
<evidence type="ECO:0000256" key="5">
    <source>
        <dbReference type="ARBA" id="ARBA00022553"/>
    </source>
</evidence>
<keyword evidence="7 12" id="KW-0235">DNA replication</keyword>
<evidence type="ECO:0000256" key="8">
    <source>
        <dbReference type="ARBA" id="ARBA00023015"/>
    </source>
</evidence>
<sequence length="367" mass="42066">MTMQTPKETLSERLSVLQDKILDHYENDSKDIHSQINYWQLIRLENAIFFAAREHGIQTLNHQVVPAFNISKNKAYKAIELQMALKGLAQSQYNTEEWTLQDTCEELWNTEPTQCFKKSGQTVEVYYDCNKDNCMSYVAWKCVYYMTEAGTWDKTEACVSHWGLYYMKEGIKTFYVQFEHESKKYGNSNKWEVHFGGVVIDCNDSMCSTSDEVSATQIVRPLQHASTSYTKAPSVGPAKTQTPATKRPGQCGLPEQHIGRVTNHVHNPLLCATTSGSNKRRKLCSGNTTPIIHLKGDKNSLKCLQYRFKKYNQYYSSISSTWHWTDSCNKKAGILTVMYDSEHQRTKFLDSVPIPDSVQILVGYMTM</sequence>
<evidence type="ECO:0000256" key="4">
    <source>
        <dbReference type="ARBA" id="ARBA00022518"/>
    </source>
</evidence>
<comment type="PTM">
    <text evidence="12">Sumoylation plays a regulatory role in E2 transcriptional activity.</text>
</comment>
<protein>
    <recommendedName>
        <fullName evidence="12">Regulatory protein E2</fullName>
    </recommendedName>
</protein>
<comment type="subcellular location">
    <subcellularLocation>
        <location evidence="1 12">Host nucleus</location>
    </subcellularLocation>
</comment>
<name>A4GV60_9PAPI</name>
<evidence type="ECO:0000256" key="3">
    <source>
        <dbReference type="ARBA" id="ARBA00022491"/>
    </source>
</evidence>
<evidence type="ECO:0000256" key="1">
    <source>
        <dbReference type="ARBA" id="ARBA00004147"/>
    </source>
</evidence>
<dbReference type="HAMAP" id="MF_04001">
    <property type="entry name" value="PPV_E2"/>
    <property type="match status" value="1"/>
</dbReference>
<keyword evidence="10 12" id="KW-0010">Activator</keyword>
<dbReference type="Pfam" id="PF00508">
    <property type="entry name" value="PPV_E2_N"/>
    <property type="match status" value="1"/>
</dbReference>
<keyword evidence="5 12" id="KW-0597">Phosphoprotein</keyword>
<dbReference type="GO" id="GO:0006351">
    <property type="term" value="P:DNA-templated transcription"/>
    <property type="evidence" value="ECO:0007669"/>
    <property type="project" value="UniProtKB-UniRule"/>
</dbReference>
<evidence type="ECO:0000259" key="15">
    <source>
        <dbReference type="Pfam" id="PF00511"/>
    </source>
</evidence>
<dbReference type="InterPro" id="IPR042503">
    <property type="entry name" value="Regulatory_protein_E2_N_1"/>
</dbReference>
<keyword evidence="8 12" id="KW-0805">Transcription regulation</keyword>
<keyword evidence="11 12" id="KW-0804">Transcription</keyword>
<feature type="cross-link" description="Glycyl lysine isopeptide (Lys-Gly) (interchain with G-Cter in SUMO)" evidence="12">
    <location>
        <position position="295"/>
    </location>
</feature>
<dbReference type="Pfam" id="PF00511">
    <property type="entry name" value="PPV_E2_C"/>
    <property type="match status" value="1"/>
</dbReference>
<comment type="subunit">
    <text evidence="12">Binds DNA as homodimer. Interacts with protein E1; this interaction greatly increases E1 DNA-binding activity. Interacts with protein L1; this interaction enhances E2-dependent replication and transcription activation. Interacts with protein L2; this interaction inhibits E2 transcriptional activity but not DNA replication function E2. Interacts with protein E7; this interaction inhibits E7 oncogenic activity. Interacts with host TAF1; this interaction modulates E2-dependent transcriptional regulation. Interacts with host BRD4; this interaction mediates E2 transcriptional activation function. Additionally, the interaction with host BRD4 on mitotic chromosomes mediates tethering of the viral genome. Interacts with host TOPBP1; this interaction is required for optimal viral DNA replication.</text>
</comment>
<comment type="caution">
    <text evidence="12">Lacks conserved residue(s) required for the propagation of feature annotation.</text>
</comment>
<feature type="region of interest" description="DNA-binding domain" evidence="12">
    <location>
        <begin position="288"/>
        <end position="367"/>
    </location>
</feature>
<keyword evidence="3 12" id="KW-0678">Repressor</keyword>
<dbReference type="Gene3D" id="3.30.70.330">
    <property type="match status" value="1"/>
</dbReference>
<feature type="domain" description="Papillomavirus E2 C-terminal" evidence="15">
    <location>
        <begin position="290"/>
        <end position="362"/>
    </location>
</feature>
<keyword evidence="12" id="KW-1017">Isopeptide bond</keyword>
<dbReference type="Gene3D" id="1.10.287.30">
    <property type="entry name" value="E2 (early) protein, N terminal domain, subdomain 1"/>
    <property type="match status" value="1"/>
</dbReference>
<keyword evidence="4 12" id="KW-0244">Early protein</keyword>
<accession>A4GV60</accession>
<dbReference type="EMBL" id="EF436229">
    <property type="protein sequence ID" value="ABO27079.1"/>
    <property type="molecule type" value="Genomic_DNA"/>
</dbReference>
<keyword evidence="9 12" id="KW-0238">DNA-binding</keyword>
<evidence type="ECO:0000256" key="10">
    <source>
        <dbReference type="ARBA" id="ARBA00023159"/>
    </source>
</evidence>
<feature type="domain" description="Papillomavirus E2 N-terminal" evidence="14">
    <location>
        <begin position="8"/>
        <end position="201"/>
    </location>
</feature>
<reference evidence="16 17" key="1">
    <citation type="submission" date="2007-02" db="EMBL/GenBank/DDBJ databases">
        <authorList>
            <person name="Sawicki J."/>
            <person name="Labuda D."/>
            <person name="Coutlee F."/>
            <person name="Gorska-Flipot I."/>
        </authorList>
    </citation>
    <scope>NUCLEOTIDE SEQUENCE [LARGE SCALE GENOMIC DNA]</scope>
    <source>
        <strain evidence="16">624</strain>
    </source>
</reference>
<dbReference type="Proteomes" id="UP000137880">
    <property type="component" value="Genome"/>
</dbReference>
<comment type="function">
    <text evidence="12">Plays a role in the initiation of viral DNA replication. A dimer of E2 interacts with a dimer of E1 in order to improve specificity of E1 DNA binding activity. Once the complex recognizes and binds DNA at specific sites, the E2 dimer is removed from DNA. E2 also regulates viral transcription through binding to the E2RE response element (5'-ACCNNNNNNGGT-3') present in multiple copies in the regulatory regions of the viral genome. Activates or represses transcription depending on E2RE's position with regards to proximal promoter elements including the TATA-box. Repression occurs by sterically hindering the assembly of the transcription initiation complex.</text>
</comment>
<dbReference type="InterPro" id="IPR042504">
    <property type="entry name" value="Regulatory_protein_E2_N_2"/>
</dbReference>
<evidence type="ECO:0000256" key="7">
    <source>
        <dbReference type="ARBA" id="ARBA00022705"/>
    </source>
</evidence>
<dbReference type="SUPFAM" id="SSF51332">
    <property type="entry name" value="E2 regulatory, transactivation domain"/>
    <property type="match status" value="1"/>
</dbReference>
<evidence type="ECO:0000256" key="12">
    <source>
        <dbReference type="HAMAP-Rule" id="MF_04001"/>
    </source>
</evidence>
<dbReference type="GO" id="GO:0039693">
    <property type="term" value="P:viral DNA genome replication"/>
    <property type="evidence" value="ECO:0007669"/>
    <property type="project" value="UniProtKB-UniRule"/>
</dbReference>
<dbReference type="Gene3D" id="2.170.200.10">
    <property type="entry name" value="Papillomavirus E2 early protein domain"/>
    <property type="match status" value="1"/>
</dbReference>
<dbReference type="GO" id="GO:0006275">
    <property type="term" value="P:regulation of DNA replication"/>
    <property type="evidence" value="ECO:0007669"/>
    <property type="project" value="UniProtKB-UniRule"/>
</dbReference>
<evidence type="ECO:0000256" key="11">
    <source>
        <dbReference type="ARBA" id="ARBA00023163"/>
    </source>
</evidence>
<dbReference type="GO" id="GO:0000166">
    <property type="term" value="F:nucleotide binding"/>
    <property type="evidence" value="ECO:0007669"/>
    <property type="project" value="UniProtKB-UniRule"/>
</dbReference>
<comment type="similarity">
    <text evidence="12">Belongs to the papillomaviridae E2 protein family.</text>
</comment>
<evidence type="ECO:0000313" key="17">
    <source>
        <dbReference type="Proteomes" id="UP000137880"/>
    </source>
</evidence>
<keyword evidence="6 12" id="KW-1048">Host nucleus</keyword>
<dbReference type="InterPro" id="IPR012677">
    <property type="entry name" value="Nucleotide-bd_a/b_plait_sf"/>
</dbReference>
<dbReference type="InterPro" id="IPR035975">
    <property type="entry name" value="E2/EBNA1_C_sf"/>
</dbReference>
<evidence type="ECO:0000259" key="14">
    <source>
        <dbReference type="Pfam" id="PF00508"/>
    </source>
</evidence>
<dbReference type="InterPro" id="IPR001866">
    <property type="entry name" value="PPV_E2_N"/>
</dbReference>
<evidence type="ECO:0000313" key="16">
    <source>
        <dbReference type="EMBL" id="ABO27079.1"/>
    </source>
</evidence>